<evidence type="ECO:0000313" key="1">
    <source>
        <dbReference type="EMBL" id="MED6127795.1"/>
    </source>
</evidence>
<accession>A0ABU6RUU1</accession>
<keyword evidence="2" id="KW-1185">Reference proteome</keyword>
<gene>
    <name evidence="1" type="ORF">PIB30_091556</name>
</gene>
<dbReference type="Proteomes" id="UP001341840">
    <property type="component" value="Unassembled WGS sequence"/>
</dbReference>
<dbReference type="EMBL" id="JASCZI010032043">
    <property type="protein sequence ID" value="MED6127795.1"/>
    <property type="molecule type" value="Genomic_DNA"/>
</dbReference>
<comment type="caution">
    <text evidence="1">The sequence shown here is derived from an EMBL/GenBank/DDBJ whole genome shotgun (WGS) entry which is preliminary data.</text>
</comment>
<reference evidence="1 2" key="1">
    <citation type="journal article" date="2023" name="Plants (Basel)">
        <title>Bridging the Gap: Combining Genomics and Transcriptomics Approaches to Understand Stylosanthes scabra, an Orphan Legume from the Brazilian Caatinga.</title>
        <authorList>
            <person name="Ferreira-Neto J.R.C."/>
            <person name="da Silva M.D."/>
            <person name="Binneck E."/>
            <person name="de Melo N.F."/>
            <person name="da Silva R.H."/>
            <person name="de Melo A.L.T.M."/>
            <person name="Pandolfi V."/>
            <person name="Bustamante F.O."/>
            <person name="Brasileiro-Vidal A.C."/>
            <person name="Benko-Iseppon A.M."/>
        </authorList>
    </citation>
    <scope>NUCLEOTIDE SEQUENCE [LARGE SCALE GENOMIC DNA]</scope>
    <source>
        <tissue evidence="1">Leaves</tissue>
    </source>
</reference>
<protein>
    <recommendedName>
        <fullName evidence="3">RNase H type-1 domain-containing protein</fullName>
    </recommendedName>
</protein>
<evidence type="ECO:0008006" key="3">
    <source>
        <dbReference type="Google" id="ProtNLM"/>
    </source>
</evidence>
<evidence type="ECO:0000313" key="2">
    <source>
        <dbReference type="Proteomes" id="UP001341840"/>
    </source>
</evidence>
<proteinExistence type="predicted"/>
<organism evidence="1 2">
    <name type="scientific">Stylosanthes scabra</name>
    <dbReference type="NCBI Taxonomy" id="79078"/>
    <lineage>
        <taxon>Eukaryota</taxon>
        <taxon>Viridiplantae</taxon>
        <taxon>Streptophyta</taxon>
        <taxon>Embryophyta</taxon>
        <taxon>Tracheophyta</taxon>
        <taxon>Spermatophyta</taxon>
        <taxon>Magnoliopsida</taxon>
        <taxon>eudicotyledons</taxon>
        <taxon>Gunneridae</taxon>
        <taxon>Pentapetalae</taxon>
        <taxon>rosids</taxon>
        <taxon>fabids</taxon>
        <taxon>Fabales</taxon>
        <taxon>Fabaceae</taxon>
        <taxon>Papilionoideae</taxon>
        <taxon>50 kb inversion clade</taxon>
        <taxon>dalbergioids sensu lato</taxon>
        <taxon>Dalbergieae</taxon>
        <taxon>Pterocarpus clade</taxon>
        <taxon>Stylosanthes</taxon>
    </lineage>
</organism>
<name>A0ABU6RUU1_9FABA</name>
<sequence>MDSLVSFLSIQLINGRIPNCGLTWAPLAGNELAHSIARLQLEDQIRPNWSSNPPHQIAKTIRDDRLGITPSGSFPTACSRFRIAAPVRFSSPRYVTLCSRSPFSVPSLCRRTPPQLCDLRSANRCSDGACFLAGNRALPNSDEVVVTFYLSSFLCIVLGGGVKGERELGVVF</sequence>